<evidence type="ECO:0000256" key="1">
    <source>
        <dbReference type="SAM" id="MobiDB-lite"/>
    </source>
</evidence>
<dbReference type="Proteomes" id="UP000886998">
    <property type="component" value="Unassembled WGS sequence"/>
</dbReference>
<evidence type="ECO:0000313" key="2">
    <source>
        <dbReference type="EMBL" id="GFS42968.1"/>
    </source>
</evidence>
<accession>A0A8X6MDQ3</accession>
<comment type="caution">
    <text evidence="2">The sequence shown here is derived from an EMBL/GenBank/DDBJ whole genome shotgun (WGS) entry which is preliminary data.</text>
</comment>
<dbReference type="AlphaFoldDB" id="A0A8X6MDQ3"/>
<gene>
    <name evidence="2" type="primary">Tf2-9_439</name>
    <name evidence="2" type="ORF">TNIN_267181</name>
</gene>
<proteinExistence type="predicted"/>
<evidence type="ECO:0000313" key="3">
    <source>
        <dbReference type="Proteomes" id="UP000886998"/>
    </source>
</evidence>
<feature type="region of interest" description="Disordered" evidence="1">
    <location>
        <begin position="168"/>
        <end position="190"/>
    </location>
</feature>
<feature type="compositionally biased region" description="Polar residues" evidence="1">
    <location>
        <begin position="180"/>
        <end position="190"/>
    </location>
</feature>
<organism evidence="2 3">
    <name type="scientific">Trichonephila inaurata madagascariensis</name>
    <dbReference type="NCBI Taxonomy" id="2747483"/>
    <lineage>
        <taxon>Eukaryota</taxon>
        <taxon>Metazoa</taxon>
        <taxon>Ecdysozoa</taxon>
        <taxon>Arthropoda</taxon>
        <taxon>Chelicerata</taxon>
        <taxon>Arachnida</taxon>
        <taxon>Araneae</taxon>
        <taxon>Araneomorphae</taxon>
        <taxon>Entelegynae</taxon>
        <taxon>Araneoidea</taxon>
        <taxon>Nephilidae</taxon>
        <taxon>Trichonephila</taxon>
        <taxon>Trichonephila inaurata</taxon>
    </lineage>
</organism>
<name>A0A8X6MDQ3_9ARAC</name>
<dbReference type="EMBL" id="BMAV01025618">
    <property type="protein sequence ID" value="GFS42968.1"/>
    <property type="molecule type" value="Genomic_DNA"/>
</dbReference>
<sequence>MYQVFKDKGLLFQETTLAMSLTDGQQTTGETLTTQVMLKIERRSALTKFIILPKAKGNRTLLGTDFLSSAGLVLDVKNANWYFWDNPTYKYSFGEELDTPSIAEKMFSNAFQLREGEGKSLTSVQKEKLSLQLEPFQNVFEPGGEATTILEHHTSPCNNDRVKPLIPLRKRGCPPKVPQTPGSSSGCRRN</sequence>
<reference evidence="2" key="1">
    <citation type="submission" date="2020-08" db="EMBL/GenBank/DDBJ databases">
        <title>Multicomponent nature underlies the extraordinary mechanical properties of spider dragline silk.</title>
        <authorList>
            <person name="Kono N."/>
            <person name="Nakamura H."/>
            <person name="Mori M."/>
            <person name="Yoshida Y."/>
            <person name="Ohtoshi R."/>
            <person name="Malay A.D."/>
            <person name="Moran D.A.P."/>
            <person name="Tomita M."/>
            <person name="Numata K."/>
            <person name="Arakawa K."/>
        </authorList>
    </citation>
    <scope>NUCLEOTIDE SEQUENCE</scope>
</reference>
<keyword evidence="3" id="KW-1185">Reference proteome</keyword>
<protein>
    <submittedName>
        <fullName evidence="2">Transposon Tf2-9 polyprotein</fullName>
    </submittedName>
</protein>